<sequence length="72" mass="8177">DKEEMTDSKTVTARRRAEKADVSSSRAFSFLSCPSCRRQCCRVAGGKKTGTMKLLKKSKMRRRSCRMKANDL</sequence>
<protein>
    <submittedName>
        <fullName evidence="1">Uncharacterized protein</fullName>
    </submittedName>
</protein>
<evidence type="ECO:0000313" key="2">
    <source>
        <dbReference type="Proteomes" id="UP000004968"/>
    </source>
</evidence>
<organism evidence="1 2">
    <name type="scientific">Hungatella hathewayi DSM 13479</name>
    <dbReference type="NCBI Taxonomy" id="566550"/>
    <lineage>
        <taxon>Bacteria</taxon>
        <taxon>Bacillati</taxon>
        <taxon>Bacillota</taxon>
        <taxon>Clostridia</taxon>
        <taxon>Lachnospirales</taxon>
        <taxon>Lachnospiraceae</taxon>
        <taxon>Hungatella</taxon>
    </lineage>
</organism>
<feature type="non-terminal residue" evidence="1">
    <location>
        <position position="1"/>
    </location>
</feature>
<reference evidence="1 2" key="1">
    <citation type="submission" date="2010-01" db="EMBL/GenBank/DDBJ databases">
        <authorList>
            <person name="Weinstock G."/>
            <person name="Sodergren E."/>
            <person name="Clifton S."/>
            <person name="Fulton L."/>
            <person name="Fulton B."/>
            <person name="Courtney L."/>
            <person name="Fronick C."/>
            <person name="Harrison M."/>
            <person name="Strong C."/>
            <person name="Farmer C."/>
            <person name="Delahaunty K."/>
            <person name="Markovic C."/>
            <person name="Hall O."/>
            <person name="Minx P."/>
            <person name="Tomlinson C."/>
            <person name="Mitreva M."/>
            <person name="Nelson J."/>
            <person name="Hou S."/>
            <person name="Wollam A."/>
            <person name="Pepin K.H."/>
            <person name="Johnson M."/>
            <person name="Bhonagiri V."/>
            <person name="Nash W.E."/>
            <person name="Warren W."/>
            <person name="Chinwalla A."/>
            <person name="Mardis E.R."/>
            <person name="Wilson R.K."/>
        </authorList>
    </citation>
    <scope>NUCLEOTIDE SEQUENCE [LARGE SCALE GENOMIC DNA]</scope>
    <source>
        <strain evidence="1 2">DSM 13479</strain>
    </source>
</reference>
<evidence type="ECO:0000313" key="1">
    <source>
        <dbReference type="EMBL" id="EFC98630.1"/>
    </source>
</evidence>
<gene>
    <name evidence="1" type="ORF">CLOSTHATH_03191</name>
</gene>
<accession>D3AHV2</accession>
<dbReference type="AlphaFoldDB" id="D3AHV2"/>
<dbReference type="RefSeq" id="WP_006773665.1">
    <property type="nucleotide sequence ID" value="NZ_GG667659.1"/>
</dbReference>
<dbReference type="EMBL" id="ACIO01000248">
    <property type="protein sequence ID" value="EFC98630.1"/>
    <property type="molecule type" value="Genomic_DNA"/>
</dbReference>
<dbReference type="HOGENOM" id="CLU_2710671_0_0_9"/>
<comment type="caution">
    <text evidence="1">The sequence shown here is derived from an EMBL/GenBank/DDBJ whole genome shotgun (WGS) entry which is preliminary data.</text>
</comment>
<proteinExistence type="predicted"/>
<name>D3AHV2_9FIRM</name>
<dbReference type="Proteomes" id="UP000004968">
    <property type="component" value="Unassembled WGS sequence"/>
</dbReference>